<name>A0AAD7J3C7_9AGAR</name>
<sequence>MQPTFIEGLNGQIFPLEIENASQPRAAAHPIQNLPPEILAQVFVHFLPAYPEFPPLSGRLSPLLLCQICQEWRAIALSTPSLWSAIRITTPTDVDVPESHEVLKLEILKTWLTRSRNCPLSLSLSGSSQSLLLSDFLDAIASHCGRWEHLDVLIAMKDVEFMQGEMPLLRELKFGPNGLPRGIEEPPTLFAHAPLLRTVVLSDDFLVERMRLPWAQLTHLYAGCLYEWECLEIVREATHLVSFTANIIRQSEAQPGQNSIHLHLRDLLLLPLRLYDAEWWWEILDYLTLPALRKLQIPEVHTPLTSLQTFISRSQCTLEELCITHATLAESVFREALPPLGKIILKPKTTE</sequence>
<gene>
    <name evidence="1" type="ORF">B0H16DRAFT_1539243</name>
</gene>
<comment type="caution">
    <text evidence="1">The sequence shown here is derived from an EMBL/GenBank/DDBJ whole genome shotgun (WGS) entry which is preliminary data.</text>
</comment>
<accession>A0AAD7J3C7</accession>
<evidence type="ECO:0000313" key="1">
    <source>
        <dbReference type="EMBL" id="KAJ7756282.1"/>
    </source>
</evidence>
<protein>
    <recommendedName>
        <fullName evidence="3">F-box domain-containing protein</fullName>
    </recommendedName>
</protein>
<keyword evidence="2" id="KW-1185">Reference proteome</keyword>
<dbReference type="EMBL" id="JARKIB010000047">
    <property type="protein sequence ID" value="KAJ7756282.1"/>
    <property type="molecule type" value="Genomic_DNA"/>
</dbReference>
<dbReference type="Gene3D" id="1.20.1280.50">
    <property type="match status" value="1"/>
</dbReference>
<reference evidence="1" key="1">
    <citation type="submission" date="2023-03" db="EMBL/GenBank/DDBJ databases">
        <title>Massive genome expansion in bonnet fungi (Mycena s.s.) driven by repeated elements and novel gene families across ecological guilds.</title>
        <authorList>
            <consortium name="Lawrence Berkeley National Laboratory"/>
            <person name="Harder C.B."/>
            <person name="Miyauchi S."/>
            <person name="Viragh M."/>
            <person name="Kuo A."/>
            <person name="Thoen E."/>
            <person name="Andreopoulos B."/>
            <person name="Lu D."/>
            <person name="Skrede I."/>
            <person name="Drula E."/>
            <person name="Henrissat B."/>
            <person name="Morin E."/>
            <person name="Kohler A."/>
            <person name="Barry K."/>
            <person name="LaButti K."/>
            <person name="Morin E."/>
            <person name="Salamov A."/>
            <person name="Lipzen A."/>
            <person name="Mereny Z."/>
            <person name="Hegedus B."/>
            <person name="Baldrian P."/>
            <person name="Stursova M."/>
            <person name="Weitz H."/>
            <person name="Taylor A."/>
            <person name="Grigoriev I.V."/>
            <person name="Nagy L.G."/>
            <person name="Martin F."/>
            <person name="Kauserud H."/>
        </authorList>
    </citation>
    <scope>NUCLEOTIDE SEQUENCE</scope>
    <source>
        <strain evidence="1">CBHHK182m</strain>
    </source>
</reference>
<evidence type="ECO:0000313" key="2">
    <source>
        <dbReference type="Proteomes" id="UP001215598"/>
    </source>
</evidence>
<dbReference type="Proteomes" id="UP001215598">
    <property type="component" value="Unassembled WGS sequence"/>
</dbReference>
<organism evidence="1 2">
    <name type="scientific">Mycena metata</name>
    <dbReference type="NCBI Taxonomy" id="1033252"/>
    <lineage>
        <taxon>Eukaryota</taxon>
        <taxon>Fungi</taxon>
        <taxon>Dikarya</taxon>
        <taxon>Basidiomycota</taxon>
        <taxon>Agaricomycotina</taxon>
        <taxon>Agaricomycetes</taxon>
        <taxon>Agaricomycetidae</taxon>
        <taxon>Agaricales</taxon>
        <taxon>Marasmiineae</taxon>
        <taxon>Mycenaceae</taxon>
        <taxon>Mycena</taxon>
    </lineage>
</organism>
<evidence type="ECO:0008006" key="3">
    <source>
        <dbReference type="Google" id="ProtNLM"/>
    </source>
</evidence>
<dbReference type="AlphaFoldDB" id="A0AAD7J3C7"/>
<proteinExistence type="predicted"/>